<evidence type="ECO:0000313" key="2">
    <source>
        <dbReference type="EMBL" id="QHS86307.1"/>
    </source>
</evidence>
<feature type="domain" description="J" evidence="1">
    <location>
        <begin position="1"/>
        <end position="72"/>
    </location>
</feature>
<reference evidence="2" key="1">
    <citation type="journal article" date="2020" name="Nature">
        <title>Giant virus diversity and host interactions through global metagenomics.</title>
        <authorList>
            <person name="Schulz F."/>
            <person name="Roux S."/>
            <person name="Paez-Espino D."/>
            <person name="Jungbluth S."/>
            <person name="Walsh D.A."/>
            <person name="Denef V.J."/>
            <person name="McMahon K.D."/>
            <person name="Konstantinidis K.T."/>
            <person name="Eloe-Fadrosh E.A."/>
            <person name="Kyrpides N.C."/>
            <person name="Woyke T."/>
        </authorList>
    </citation>
    <scope>NUCLEOTIDE SEQUENCE</scope>
    <source>
        <strain evidence="2">GVMAG-M-3300009187-29</strain>
    </source>
</reference>
<dbReference type="InterPro" id="IPR001623">
    <property type="entry name" value="DnaJ_domain"/>
</dbReference>
<sequence length="301" mass="35230">MNYEKACKILDIDELTIDVLKKQYRFNALKYHPDKNSAVDAASKFQEIQSAYEYLLHYLECENSEDDNDDEGFSKSDKNSYKNMLFSFLNNIIINESGDSILKLILHRISNSCEKKAIEILEKVDKKITIKIYEVMKRNQEVFHFSSEFYDKLELLFKEKIKGDECIILNPDIDDLFENNLYKLKINEVTYLVPLWHHELVYDNSGSDIYVKCQPNLPENISIDNKNNLIVNVNYSMSSVWAEKNIEIQLGKRIFNINTDKLMMREHQTFVLEKQGISKINTINTLDISKRGDIVLDITII</sequence>
<dbReference type="PROSITE" id="PS50076">
    <property type="entry name" value="DNAJ_2"/>
    <property type="match status" value="1"/>
</dbReference>
<protein>
    <recommendedName>
        <fullName evidence="1">J domain-containing protein</fullName>
    </recommendedName>
</protein>
<dbReference type="Gene3D" id="1.10.287.110">
    <property type="entry name" value="DnaJ domain"/>
    <property type="match status" value="1"/>
</dbReference>
<name>A0A6C0B265_9ZZZZ</name>
<dbReference type="AlphaFoldDB" id="A0A6C0B265"/>
<evidence type="ECO:0000259" key="1">
    <source>
        <dbReference type="PROSITE" id="PS50076"/>
    </source>
</evidence>
<dbReference type="InterPro" id="IPR036869">
    <property type="entry name" value="J_dom_sf"/>
</dbReference>
<proteinExistence type="predicted"/>
<dbReference type="CDD" id="cd06257">
    <property type="entry name" value="DnaJ"/>
    <property type="match status" value="1"/>
</dbReference>
<dbReference type="Pfam" id="PF00226">
    <property type="entry name" value="DnaJ"/>
    <property type="match status" value="1"/>
</dbReference>
<organism evidence="2">
    <name type="scientific">viral metagenome</name>
    <dbReference type="NCBI Taxonomy" id="1070528"/>
    <lineage>
        <taxon>unclassified sequences</taxon>
        <taxon>metagenomes</taxon>
        <taxon>organismal metagenomes</taxon>
    </lineage>
</organism>
<dbReference type="EMBL" id="MN739053">
    <property type="protein sequence ID" value="QHS86307.1"/>
    <property type="molecule type" value="Genomic_DNA"/>
</dbReference>
<dbReference type="SUPFAM" id="SSF46565">
    <property type="entry name" value="Chaperone J-domain"/>
    <property type="match status" value="1"/>
</dbReference>
<accession>A0A6C0B265</accession>
<dbReference type="SMART" id="SM00271">
    <property type="entry name" value="DnaJ"/>
    <property type="match status" value="1"/>
</dbReference>